<evidence type="ECO:0000313" key="6">
    <source>
        <dbReference type="Proteomes" id="UP000005522"/>
    </source>
</evidence>
<dbReference type="GO" id="GO:0003677">
    <property type="term" value="F:DNA binding"/>
    <property type="evidence" value="ECO:0007669"/>
    <property type="project" value="UniProtKB-KW"/>
</dbReference>
<gene>
    <name evidence="5" type="ORF">Acaty_c1788</name>
</gene>
<keyword evidence="1" id="KW-0540">Nuclease</keyword>
<dbReference type="InterPro" id="IPR020046">
    <property type="entry name" value="5-3_exonucl_a-hlix_arch_N"/>
</dbReference>
<dbReference type="Pfam" id="PF02739">
    <property type="entry name" value="5_3_exonuc_N"/>
    <property type="match status" value="1"/>
</dbReference>
<accession>A0A060A0F6</accession>
<dbReference type="GO" id="GO:0033567">
    <property type="term" value="P:DNA replication, Okazaki fragment processing"/>
    <property type="evidence" value="ECO:0007669"/>
    <property type="project" value="InterPro"/>
</dbReference>
<dbReference type="KEGG" id="acz:Acaty_c1788"/>
<dbReference type="AlphaFoldDB" id="A0A060A0F6"/>
<evidence type="ECO:0000256" key="2">
    <source>
        <dbReference type="ARBA" id="ARBA00022801"/>
    </source>
</evidence>
<evidence type="ECO:0000259" key="4">
    <source>
        <dbReference type="SMART" id="SM00475"/>
    </source>
</evidence>
<keyword evidence="2" id="KW-0378">Hydrolase</keyword>
<dbReference type="PANTHER" id="PTHR42646:SF2">
    <property type="entry name" value="5'-3' EXONUCLEASE FAMILY PROTEIN"/>
    <property type="match status" value="1"/>
</dbReference>
<dbReference type="InterPro" id="IPR036279">
    <property type="entry name" value="5-3_exonuclease_C_sf"/>
</dbReference>
<dbReference type="SUPFAM" id="SSF88723">
    <property type="entry name" value="PIN domain-like"/>
    <property type="match status" value="1"/>
</dbReference>
<dbReference type="InterPro" id="IPR008918">
    <property type="entry name" value="HhH2"/>
</dbReference>
<dbReference type="EC" id="2.7.7.7" evidence="5"/>
<dbReference type="Pfam" id="PF01367">
    <property type="entry name" value="5_3_exonuc"/>
    <property type="match status" value="1"/>
</dbReference>
<dbReference type="GO" id="GO:0003887">
    <property type="term" value="F:DNA-directed DNA polymerase activity"/>
    <property type="evidence" value="ECO:0007669"/>
    <property type="project" value="UniProtKB-EC"/>
</dbReference>
<dbReference type="SMART" id="SM00475">
    <property type="entry name" value="53EXOc"/>
    <property type="match status" value="1"/>
</dbReference>
<keyword evidence="3" id="KW-0238">DNA-binding</keyword>
<dbReference type="SMART" id="SM00279">
    <property type="entry name" value="HhH2"/>
    <property type="match status" value="1"/>
</dbReference>
<evidence type="ECO:0000256" key="1">
    <source>
        <dbReference type="ARBA" id="ARBA00022722"/>
    </source>
</evidence>
<dbReference type="Proteomes" id="UP000005522">
    <property type="component" value="Chromosome"/>
</dbReference>
<dbReference type="InterPro" id="IPR020045">
    <property type="entry name" value="DNA_polI_H3TH"/>
</dbReference>
<dbReference type="eggNOG" id="COG0258">
    <property type="taxonomic scope" value="Bacteria"/>
</dbReference>
<dbReference type="EMBL" id="CP005986">
    <property type="protein sequence ID" value="AIA55647.1"/>
    <property type="molecule type" value="Genomic_DNA"/>
</dbReference>
<protein>
    <submittedName>
        <fullName evidence="5">DNA polymerase I</fullName>
        <ecNumber evidence="5">2.7.7.7</ecNumber>
    </submittedName>
</protein>
<reference evidence="5 6" key="1">
    <citation type="journal article" date="2009" name="J. Bacteriol.">
        <title>Draft genome sequence of the extremely acidophilic bacterium Acidithiobacillus caldus ATCC 51756 reveals metabolic versatility in the genus Acidithiobacillus.</title>
        <authorList>
            <person name="Valdes J."/>
            <person name="Quatrini R."/>
            <person name="Hallberg K."/>
            <person name="Dopson M."/>
            <person name="Valenzuela P.D."/>
            <person name="Holmes D.S."/>
        </authorList>
    </citation>
    <scope>NUCLEOTIDE SEQUENCE [LARGE SCALE GENOMIC DNA]</scope>
    <source>
        <strain evidence="6">ATCC 51756 / DSM 8584 / KU</strain>
    </source>
</reference>
<dbReference type="RefSeq" id="WP_004872821.1">
    <property type="nucleotide sequence ID" value="NZ_CP005986.1"/>
</dbReference>
<keyword evidence="5" id="KW-0808">Transferase</keyword>
<evidence type="ECO:0000256" key="3">
    <source>
        <dbReference type="ARBA" id="ARBA00023125"/>
    </source>
</evidence>
<organism evidence="5 6">
    <name type="scientific">Acidithiobacillus caldus (strain ATCC 51756 / DSM 8584 / KU)</name>
    <dbReference type="NCBI Taxonomy" id="637389"/>
    <lineage>
        <taxon>Bacteria</taxon>
        <taxon>Pseudomonadati</taxon>
        <taxon>Pseudomonadota</taxon>
        <taxon>Acidithiobacillia</taxon>
        <taxon>Acidithiobacillales</taxon>
        <taxon>Acidithiobacillaceae</taxon>
        <taxon>Acidithiobacillus</taxon>
    </lineage>
</organism>
<dbReference type="GO" id="GO:0017108">
    <property type="term" value="F:5'-flap endonuclease activity"/>
    <property type="evidence" value="ECO:0007669"/>
    <property type="project" value="InterPro"/>
</dbReference>
<keyword evidence="5" id="KW-0548">Nucleotidyltransferase</keyword>
<dbReference type="InterPro" id="IPR029060">
    <property type="entry name" value="PIN-like_dom_sf"/>
</dbReference>
<dbReference type="HOGENOM" id="CLU_865029_0_0_6"/>
<dbReference type="InterPro" id="IPR002421">
    <property type="entry name" value="5-3_exonuclease"/>
</dbReference>
<dbReference type="CDD" id="cd09860">
    <property type="entry name" value="PIN_T4-like"/>
    <property type="match status" value="1"/>
</dbReference>
<dbReference type="InterPro" id="IPR038969">
    <property type="entry name" value="FEN"/>
</dbReference>
<dbReference type="SUPFAM" id="SSF47807">
    <property type="entry name" value="5' to 3' exonuclease, C-terminal subdomain"/>
    <property type="match status" value="1"/>
</dbReference>
<feature type="domain" description="5'-3' exonuclease" evidence="4">
    <location>
        <begin position="2"/>
        <end position="270"/>
    </location>
</feature>
<dbReference type="CDD" id="cd09899">
    <property type="entry name" value="H3TH_T4-like"/>
    <property type="match status" value="1"/>
</dbReference>
<dbReference type="Gene3D" id="1.10.150.20">
    <property type="entry name" value="5' to 3' exonuclease, C-terminal subdomain"/>
    <property type="match status" value="1"/>
</dbReference>
<proteinExistence type="predicted"/>
<evidence type="ECO:0000313" key="5">
    <source>
        <dbReference type="EMBL" id="AIA55647.1"/>
    </source>
</evidence>
<dbReference type="PANTHER" id="PTHR42646">
    <property type="entry name" value="FLAP ENDONUCLEASE XNI"/>
    <property type="match status" value="1"/>
</dbReference>
<dbReference type="Gene3D" id="3.40.50.1010">
    <property type="entry name" value="5'-nuclease"/>
    <property type="match status" value="1"/>
</dbReference>
<name>A0A060A0F6_ACICK</name>
<dbReference type="GO" id="GO:0008409">
    <property type="term" value="F:5'-3' exonuclease activity"/>
    <property type="evidence" value="ECO:0007669"/>
    <property type="project" value="InterPro"/>
</dbReference>
<sequence>MVQILAIDGNNIGYASMYTPALSRLSHDGQPTGGILGLVQSVIRIAKRYPEAVPIVLWDGHAAWRKELCPEYKENRRDRPDKVAVAESWKRQQPWANLFLLQMGVLQMRAPDAEADDLAGRLAFAHERFADFGIDGMTLVSGDTDWWQALSRHVTWFTPITDGEMTLADLQTDKAKDGPFSGIEEYLLAKAMAGDPSDNIPGVQRVGIPTALKLLRLHEGLDGIAAAVASGRAKDKASAAIVDAIDLIERNRRIMDWRLAPPSAETTGIARLSFSPDDCRDLCAHFGFDRLAHRLEPGGEWDTLQRSFLPEVPAAFDFAEFTA</sequence>